<dbReference type="AlphaFoldDB" id="T1EJI9"/>
<gene>
    <name evidence="2" type="primary">20196739</name>
    <name evidence="1" type="ORF">HELRODRAFT_145149</name>
</gene>
<reference evidence="3" key="1">
    <citation type="submission" date="2012-12" db="EMBL/GenBank/DDBJ databases">
        <authorList>
            <person name="Hellsten U."/>
            <person name="Grimwood J."/>
            <person name="Chapman J.A."/>
            <person name="Shapiro H."/>
            <person name="Aerts A."/>
            <person name="Otillar R.P."/>
            <person name="Terry A.Y."/>
            <person name="Boore J.L."/>
            <person name="Simakov O."/>
            <person name="Marletaz F."/>
            <person name="Cho S.-J."/>
            <person name="Edsinger-Gonzales E."/>
            <person name="Havlak P."/>
            <person name="Kuo D.-H."/>
            <person name="Larsson T."/>
            <person name="Lv J."/>
            <person name="Arendt D."/>
            <person name="Savage R."/>
            <person name="Osoegawa K."/>
            <person name="de Jong P."/>
            <person name="Lindberg D.R."/>
            <person name="Seaver E.C."/>
            <person name="Weisblat D.A."/>
            <person name="Putnam N.H."/>
            <person name="Grigoriev I.V."/>
            <person name="Rokhsar D.S."/>
        </authorList>
    </citation>
    <scope>NUCLEOTIDE SEQUENCE</scope>
</reference>
<dbReference type="OMA" id="CRDICIY"/>
<dbReference type="RefSeq" id="XP_009027937.1">
    <property type="nucleotide sequence ID" value="XM_009029689.1"/>
</dbReference>
<reference evidence="2" key="3">
    <citation type="submission" date="2015-06" db="UniProtKB">
        <authorList>
            <consortium name="EnsemblMetazoa"/>
        </authorList>
    </citation>
    <scope>IDENTIFICATION</scope>
</reference>
<accession>T1EJI9</accession>
<organism evidence="2 3">
    <name type="scientific">Helobdella robusta</name>
    <name type="common">Californian leech</name>
    <dbReference type="NCBI Taxonomy" id="6412"/>
    <lineage>
        <taxon>Eukaryota</taxon>
        <taxon>Metazoa</taxon>
        <taxon>Spiralia</taxon>
        <taxon>Lophotrochozoa</taxon>
        <taxon>Annelida</taxon>
        <taxon>Clitellata</taxon>
        <taxon>Hirudinea</taxon>
        <taxon>Rhynchobdellida</taxon>
        <taxon>Glossiphoniidae</taxon>
        <taxon>Helobdella</taxon>
    </lineage>
</organism>
<proteinExistence type="predicted"/>
<dbReference type="GeneID" id="20196739"/>
<dbReference type="KEGG" id="hro:HELRODRAFT_145149"/>
<evidence type="ECO:0000313" key="1">
    <source>
        <dbReference type="EMBL" id="ESN93967.1"/>
    </source>
</evidence>
<dbReference type="InParanoid" id="T1EJI9"/>
<dbReference type="Proteomes" id="UP000015101">
    <property type="component" value="Unassembled WGS sequence"/>
</dbReference>
<evidence type="ECO:0000313" key="3">
    <source>
        <dbReference type="Proteomes" id="UP000015101"/>
    </source>
</evidence>
<protein>
    <submittedName>
        <fullName evidence="1 2">Uncharacterized protein</fullName>
    </submittedName>
</protein>
<sequence length="135" mass="15747">ERETRQWLRLNGLLYQEMICDNCGSDMTEIPYQPGVDGVIRRCPLHGCQKRTTIRKDSFFEKSHVQLSLLVRLIYYWAWSTPVKTACRELQLSTKTVIDWYNFCRDICIYKCVDQVVPIGGPGTIVEIDESRIVK</sequence>
<dbReference type="EMBL" id="KB097579">
    <property type="protein sequence ID" value="ESN93967.1"/>
    <property type="molecule type" value="Genomic_DNA"/>
</dbReference>
<dbReference type="EnsemblMetazoa" id="HelroT145149">
    <property type="protein sequence ID" value="HelroP145149"/>
    <property type="gene ID" value="HelroG145149"/>
</dbReference>
<name>T1EJI9_HELRO</name>
<dbReference type="eggNOG" id="ENOG502SXAW">
    <property type="taxonomic scope" value="Eukaryota"/>
</dbReference>
<dbReference type="OrthoDB" id="6412411at2759"/>
<evidence type="ECO:0000313" key="2">
    <source>
        <dbReference type="EnsemblMetazoa" id="HelroP145149"/>
    </source>
</evidence>
<reference evidence="1 3" key="2">
    <citation type="journal article" date="2013" name="Nature">
        <title>Insights into bilaterian evolution from three spiralian genomes.</title>
        <authorList>
            <person name="Simakov O."/>
            <person name="Marletaz F."/>
            <person name="Cho S.J."/>
            <person name="Edsinger-Gonzales E."/>
            <person name="Havlak P."/>
            <person name="Hellsten U."/>
            <person name="Kuo D.H."/>
            <person name="Larsson T."/>
            <person name="Lv J."/>
            <person name="Arendt D."/>
            <person name="Savage R."/>
            <person name="Osoegawa K."/>
            <person name="de Jong P."/>
            <person name="Grimwood J."/>
            <person name="Chapman J.A."/>
            <person name="Shapiro H."/>
            <person name="Aerts A."/>
            <person name="Otillar R.P."/>
            <person name="Terry A.Y."/>
            <person name="Boore J.L."/>
            <person name="Grigoriev I.V."/>
            <person name="Lindberg D.R."/>
            <person name="Seaver E.C."/>
            <person name="Weisblat D.A."/>
            <person name="Putnam N.H."/>
            <person name="Rokhsar D.S."/>
        </authorList>
    </citation>
    <scope>NUCLEOTIDE SEQUENCE</scope>
</reference>
<dbReference type="CTD" id="20196739"/>
<keyword evidence="3" id="KW-1185">Reference proteome</keyword>
<dbReference type="HOGENOM" id="CLU_044348_2_0_1"/>
<dbReference type="EMBL" id="AMQM01007178">
    <property type="status" value="NOT_ANNOTATED_CDS"/>
    <property type="molecule type" value="Genomic_DNA"/>
</dbReference>